<name>A0A9D1LD47_9FIRM</name>
<evidence type="ECO:0000313" key="11">
    <source>
        <dbReference type="EMBL" id="HIU34347.1"/>
    </source>
</evidence>
<dbReference type="NCBIfam" id="TIGR00182">
    <property type="entry name" value="plsX"/>
    <property type="match status" value="1"/>
</dbReference>
<protein>
    <recommendedName>
        <fullName evidence="8 10">Phosphate acyltransferase</fullName>
        <ecNumber evidence="8 10">2.3.1.274</ecNumber>
    </recommendedName>
    <alternativeName>
        <fullName evidence="10">Acyl-ACP phosphotransacylase</fullName>
    </alternativeName>
    <alternativeName>
        <fullName evidence="10">Acyl-[acyl-carrier-protein]--phosphate acyltransferase</fullName>
    </alternativeName>
    <alternativeName>
        <fullName evidence="10">Phosphate-acyl-ACP acyltransferase</fullName>
    </alternativeName>
</protein>
<dbReference type="GO" id="GO:0006633">
    <property type="term" value="P:fatty acid biosynthetic process"/>
    <property type="evidence" value="ECO:0007669"/>
    <property type="project" value="UniProtKB-UniRule"/>
</dbReference>
<dbReference type="AlphaFoldDB" id="A0A9D1LD47"/>
<keyword evidence="11" id="KW-0012">Acyltransferase</keyword>
<sequence>MGGDNAPRAIIEGCRRAVRKFPDVSILLCGPKAMILPMLGQEERIEILEAPDVIGMHEHPMLAVRKKTESSLVKAMLAVREGRAGAVVSAGSTGAILAGGILRVGRIPGIERPALAPIIPGANKPFLLIDCGANVDCQAKYLLQFGLMGSVYMQSVMGVQVPQVGLCNIGTEAEKGDRLTKEAYGLFSEQKIFSFAGNAEVRDVPTGDFDVVVCDGFVGNVLLKTIEGTAKLMMGNLRTYVRSSLRTKIGALLLKPALYRLKADLDYKRHGGAPLLGVNGAVVKAHGSSDGEAIENAIRQARLMLEGRVVEKIREGLKEDEEHVL</sequence>
<keyword evidence="6 10" id="KW-0594">Phospholipid biosynthesis</keyword>
<reference evidence="11" key="2">
    <citation type="journal article" date="2021" name="PeerJ">
        <title>Extensive microbial diversity within the chicken gut microbiome revealed by metagenomics and culture.</title>
        <authorList>
            <person name="Gilroy R."/>
            <person name="Ravi A."/>
            <person name="Getino M."/>
            <person name="Pursley I."/>
            <person name="Horton D.L."/>
            <person name="Alikhan N.F."/>
            <person name="Baker D."/>
            <person name="Gharbi K."/>
            <person name="Hall N."/>
            <person name="Watson M."/>
            <person name="Adriaenssens E.M."/>
            <person name="Foster-Nyarko E."/>
            <person name="Jarju S."/>
            <person name="Secka A."/>
            <person name="Antonio M."/>
            <person name="Oren A."/>
            <person name="Chaudhuri R.R."/>
            <person name="La Ragione R."/>
            <person name="Hildebrand F."/>
            <person name="Pallen M.J."/>
        </authorList>
    </citation>
    <scope>NUCLEOTIDE SEQUENCE</scope>
    <source>
        <strain evidence="11">ChiHcec3-11533</strain>
    </source>
</reference>
<keyword evidence="7 10" id="KW-1208">Phospholipid metabolism</keyword>
<dbReference type="GO" id="GO:0043811">
    <property type="term" value="F:phosphate:acyl-[acyl carrier protein] acyltransferase activity"/>
    <property type="evidence" value="ECO:0007669"/>
    <property type="project" value="UniProtKB-UniRule"/>
</dbReference>
<evidence type="ECO:0000256" key="3">
    <source>
        <dbReference type="ARBA" id="ARBA00022516"/>
    </source>
</evidence>
<keyword evidence="3 10" id="KW-0444">Lipid biosynthesis</keyword>
<keyword evidence="2 10" id="KW-0963">Cytoplasm</keyword>
<comment type="subcellular location">
    <subcellularLocation>
        <location evidence="10">Cytoplasm</location>
    </subcellularLocation>
    <text evidence="10">Associated with the membrane possibly through PlsY.</text>
</comment>
<comment type="pathway">
    <text evidence="10">Lipid metabolism; phospholipid metabolism.</text>
</comment>
<comment type="subunit">
    <text evidence="9 10">Homodimer. Probably interacts with PlsY.</text>
</comment>
<keyword evidence="5 10" id="KW-0443">Lipid metabolism</keyword>
<keyword evidence="4 10" id="KW-0808">Transferase</keyword>
<evidence type="ECO:0000256" key="1">
    <source>
        <dbReference type="ARBA" id="ARBA00001232"/>
    </source>
</evidence>
<dbReference type="PANTHER" id="PTHR30100:SF1">
    <property type="entry name" value="PHOSPHATE ACYLTRANSFERASE"/>
    <property type="match status" value="1"/>
</dbReference>
<evidence type="ECO:0000256" key="2">
    <source>
        <dbReference type="ARBA" id="ARBA00022490"/>
    </source>
</evidence>
<dbReference type="Gene3D" id="3.40.718.10">
    <property type="entry name" value="Isopropylmalate Dehydrogenase"/>
    <property type="match status" value="1"/>
</dbReference>
<dbReference type="PIRSF" id="PIRSF002465">
    <property type="entry name" value="Phsphlp_syn_PlsX"/>
    <property type="match status" value="1"/>
</dbReference>
<gene>
    <name evidence="10 11" type="primary">plsX</name>
    <name evidence="11" type="ORF">IAB02_07270</name>
</gene>
<evidence type="ECO:0000256" key="6">
    <source>
        <dbReference type="ARBA" id="ARBA00023209"/>
    </source>
</evidence>
<dbReference type="Pfam" id="PF02504">
    <property type="entry name" value="FA_synthesis"/>
    <property type="match status" value="1"/>
</dbReference>
<organism evidence="11 12">
    <name type="scientific">Candidatus Pullichristensenella excrementigallinarum</name>
    <dbReference type="NCBI Taxonomy" id="2840907"/>
    <lineage>
        <taxon>Bacteria</taxon>
        <taxon>Bacillati</taxon>
        <taxon>Bacillota</taxon>
        <taxon>Clostridia</taxon>
        <taxon>Candidatus Pullichristensenella</taxon>
    </lineage>
</organism>
<dbReference type="InterPro" id="IPR012281">
    <property type="entry name" value="Phospholipid_synth_PlsX-like"/>
</dbReference>
<dbReference type="PANTHER" id="PTHR30100">
    <property type="entry name" value="FATTY ACID/PHOSPHOLIPID SYNTHESIS PROTEIN PLSX"/>
    <property type="match status" value="1"/>
</dbReference>
<dbReference type="GO" id="GO:0005737">
    <property type="term" value="C:cytoplasm"/>
    <property type="evidence" value="ECO:0007669"/>
    <property type="project" value="UniProtKB-SubCell"/>
</dbReference>
<evidence type="ECO:0000256" key="10">
    <source>
        <dbReference type="HAMAP-Rule" id="MF_00019"/>
    </source>
</evidence>
<evidence type="ECO:0000256" key="5">
    <source>
        <dbReference type="ARBA" id="ARBA00023098"/>
    </source>
</evidence>
<dbReference type="EMBL" id="DVMU01000163">
    <property type="protein sequence ID" value="HIU34347.1"/>
    <property type="molecule type" value="Genomic_DNA"/>
</dbReference>
<dbReference type="EC" id="2.3.1.274" evidence="8 10"/>
<dbReference type="HAMAP" id="MF_00019">
    <property type="entry name" value="PlsX"/>
    <property type="match status" value="1"/>
</dbReference>
<dbReference type="SUPFAM" id="SSF53659">
    <property type="entry name" value="Isocitrate/Isopropylmalate dehydrogenase-like"/>
    <property type="match status" value="1"/>
</dbReference>
<proteinExistence type="inferred from homology"/>
<dbReference type="GO" id="GO:0008654">
    <property type="term" value="P:phospholipid biosynthetic process"/>
    <property type="evidence" value="ECO:0007669"/>
    <property type="project" value="UniProtKB-KW"/>
</dbReference>
<evidence type="ECO:0000256" key="8">
    <source>
        <dbReference type="ARBA" id="ARBA00024069"/>
    </source>
</evidence>
<evidence type="ECO:0000256" key="7">
    <source>
        <dbReference type="ARBA" id="ARBA00023264"/>
    </source>
</evidence>
<dbReference type="Proteomes" id="UP000824072">
    <property type="component" value="Unassembled WGS sequence"/>
</dbReference>
<evidence type="ECO:0000256" key="4">
    <source>
        <dbReference type="ARBA" id="ARBA00022679"/>
    </source>
</evidence>
<evidence type="ECO:0000256" key="9">
    <source>
        <dbReference type="ARBA" id="ARBA00046608"/>
    </source>
</evidence>
<reference evidence="11" key="1">
    <citation type="submission" date="2020-10" db="EMBL/GenBank/DDBJ databases">
        <authorList>
            <person name="Gilroy R."/>
        </authorList>
    </citation>
    <scope>NUCLEOTIDE SEQUENCE</scope>
    <source>
        <strain evidence="11">ChiHcec3-11533</strain>
    </source>
</reference>
<comment type="similarity">
    <text evidence="10">Belongs to the PlsX family.</text>
</comment>
<comment type="catalytic activity">
    <reaction evidence="1 10">
        <text>a fatty acyl-[ACP] + phosphate = an acyl phosphate + holo-[ACP]</text>
        <dbReference type="Rhea" id="RHEA:42292"/>
        <dbReference type="Rhea" id="RHEA-COMP:9685"/>
        <dbReference type="Rhea" id="RHEA-COMP:14125"/>
        <dbReference type="ChEBI" id="CHEBI:43474"/>
        <dbReference type="ChEBI" id="CHEBI:59918"/>
        <dbReference type="ChEBI" id="CHEBI:64479"/>
        <dbReference type="ChEBI" id="CHEBI:138651"/>
        <dbReference type="EC" id="2.3.1.274"/>
    </reaction>
</comment>
<comment type="caution">
    <text evidence="11">The sequence shown here is derived from an EMBL/GenBank/DDBJ whole genome shotgun (WGS) entry which is preliminary data.</text>
</comment>
<dbReference type="InterPro" id="IPR003664">
    <property type="entry name" value="FA_synthesis"/>
</dbReference>
<evidence type="ECO:0000313" key="12">
    <source>
        <dbReference type="Proteomes" id="UP000824072"/>
    </source>
</evidence>
<accession>A0A9D1LD47</accession>
<comment type="function">
    <text evidence="10">Catalyzes the reversible formation of acyl-phosphate (acyl-PO(4)) from acyl-[acyl-carrier-protein] (acyl-ACP). This enzyme utilizes acyl-ACP as fatty acyl donor, but not acyl-CoA.</text>
</comment>